<sequence length="157" mass="17423">MSFDTPNGSRGARQPGHSRIERWGNKGQVNRIRRNGSPERAKVVVLVTVGSKTGAERANPVRRFPRPDGSTLIVASASGAARNPSWYFNLAAHPDQARIEFAGQRIEVTAEQLHGPERDAAWKEITAKAHGYARYEKTTDRVIPVIRLTPRAETSRE</sequence>
<dbReference type="AlphaFoldDB" id="A0A4Q8ANT2"/>
<feature type="region of interest" description="Disordered" evidence="3">
    <location>
        <begin position="1"/>
        <end position="37"/>
    </location>
</feature>
<gene>
    <name evidence="4" type="ORF">EV379_1989</name>
</gene>
<dbReference type="PANTHER" id="PTHR39428:SF1">
    <property type="entry name" value="F420H(2)-DEPENDENT QUINONE REDUCTASE RV1261C"/>
    <property type="match status" value="1"/>
</dbReference>
<keyword evidence="5" id="KW-1185">Reference proteome</keyword>
<comment type="catalytic activity">
    <reaction evidence="2">
        <text>oxidized coenzyme F420-(gamma-L-Glu)(n) + a quinol + H(+) = reduced coenzyme F420-(gamma-L-Glu)(n) + a quinone</text>
        <dbReference type="Rhea" id="RHEA:39663"/>
        <dbReference type="Rhea" id="RHEA-COMP:12939"/>
        <dbReference type="Rhea" id="RHEA-COMP:14378"/>
        <dbReference type="ChEBI" id="CHEBI:15378"/>
        <dbReference type="ChEBI" id="CHEBI:24646"/>
        <dbReference type="ChEBI" id="CHEBI:132124"/>
        <dbReference type="ChEBI" id="CHEBI:133980"/>
        <dbReference type="ChEBI" id="CHEBI:139511"/>
    </reaction>
</comment>
<dbReference type="GO" id="GO:0016491">
    <property type="term" value="F:oxidoreductase activity"/>
    <property type="evidence" value="ECO:0007669"/>
    <property type="project" value="InterPro"/>
</dbReference>
<dbReference type="InterPro" id="IPR004378">
    <property type="entry name" value="F420H2_quin_Rdtase"/>
</dbReference>
<dbReference type="Proteomes" id="UP000291483">
    <property type="component" value="Unassembled WGS sequence"/>
</dbReference>
<dbReference type="PANTHER" id="PTHR39428">
    <property type="entry name" value="F420H(2)-DEPENDENT QUINONE REDUCTASE RV1261C"/>
    <property type="match status" value="1"/>
</dbReference>
<evidence type="ECO:0000256" key="1">
    <source>
        <dbReference type="ARBA" id="ARBA00008710"/>
    </source>
</evidence>
<evidence type="ECO:0000313" key="5">
    <source>
        <dbReference type="Proteomes" id="UP000291483"/>
    </source>
</evidence>
<dbReference type="OrthoDB" id="8225825at2"/>
<dbReference type="Gene3D" id="2.30.110.10">
    <property type="entry name" value="Electron Transport, Fmn-binding Protein, Chain A"/>
    <property type="match status" value="1"/>
</dbReference>
<accession>A0A4Q8ANT2</accession>
<name>A0A4Q8ANT2_9MICO</name>
<reference evidence="4 5" key="1">
    <citation type="submission" date="2019-02" db="EMBL/GenBank/DDBJ databases">
        <title>Sequencing the genomes of 1000 actinobacteria strains.</title>
        <authorList>
            <person name="Klenk H.-P."/>
        </authorList>
    </citation>
    <scope>NUCLEOTIDE SEQUENCE [LARGE SCALE GENOMIC DNA]</scope>
    <source>
        <strain evidence="4 5">DSM 18319</strain>
    </source>
</reference>
<comment type="caution">
    <text evidence="4">The sequence shown here is derived from an EMBL/GenBank/DDBJ whole genome shotgun (WGS) entry which is preliminary data.</text>
</comment>
<dbReference type="NCBIfam" id="TIGR00026">
    <property type="entry name" value="hi_GC_TIGR00026"/>
    <property type="match status" value="1"/>
</dbReference>
<dbReference type="InterPro" id="IPR012349">
    <property type="entry name" value="Split_barrel_FMN-bd"/>
</dbReference>
<dbReference type="GO" id="GO:0005886">
    <property type="term" value="C:plasma membrane"/>
    <property type="evidence" value="ECO:0007669"/>
    <property type="project" value="TreeGrafter"/>
</dbReference>
<evidence type="ECO:0000313" key="4">
    <source>
        <dbReference type="EMBL" id="RZU65655.1"/>
    </source>
</evidence>
<comment type="similarity">
    <text evidence="1">Belongs to the F420H(2)-dependent quinone reductase family.</text>
</comment>
<organism evidence="4 5">
    <name type="scientific">Microterricola gilva</name>
    <dbReference type="NCBI Taxonomy" id="393267"/>
    <lineage>
        <taxon>Bacteria</taxon>
        <taxon>Bacillati</taxon>
        <taxon>Actinomycetota</taxon>
        <taxon>Actinomycetes</taxon>
        <taxon>Micrococcales</taxon>
        <taxon>Microbacteriaceae</taxon>
        <taxon>Microterricola</taxon>
    </lineage>
</organism>
<evidence type="ECO:0000256" key="2">
    <source>
        <dbReference type="ARBA" id="ARBA00049106"/>
    </source>
</evidence>
<dbReference type="Pfam" id="PF04075">
    <property type="entry name" value="F420H2_quin_red"/>
    <property type="match status" value="1"/>
</dbReference>
<evidence type="ECO:0000256" key="3">
    <source>
        <dbReference type="SAM" id="MobiDB-lite"/>
    </source>
</evidence>
<dbReference type="GO" id="GO:0070967">
    <property type="term" value="F:coenzyme F420 binding"/>
    <property type="evidence" value="ECO:0007669"/>
    <property type="project" value="TreeGrafter"/>
</dbReference>
<proteinExistence type="inferred from homology"/>
<protein>
    <submittedName>
        <fullName evidence="4">Deazaflavin-dependent oxidoreductase (Nitroreductase family)</fullName>
    </submittedName>
</protein>
<dbReference type="EMBL" id="SHLC01000001">
    <property type="protein sequence ID" value="RZU65655.1"/>
    <property type="molecule type" value="Genomic_DNA"/>
</dbReference>
<dbReference type="RefSeq" id="WP_130505981.1">
    <property type="nucleotide sequence ID" value="NZ_SHLC01000001.1"/>
</dbReference>